<keyword evidence="2" id="KW-1185">Reference proteome</keyword>
<evidence type="ECO:0000313" key="2">
    <source>
        <dbReference type="Proteomes" id="UP001054252"/>
    </source>
</evidence>
<evidence type="ECO:0000313" key="1">
    <source>
        <dbReference type="EMBL" id="GKV27734.1"/>
    </source>
</evidence>
<dbReference type="Proteomes" id="UP001054252">
    <property type="component" value="Unassembled WGS sequence"/>
</dbReference>
<comment type="caution">
    <text evidence="1">The sequence shown here is derived from an EMBL/GenBank/DDBJ whole genome shotgun (WGS) entry which is preliminary data.</text>
</comment>
<protein>
    <submittedName>
        <fullName evidence="1">Uncharacterized protein</fullName>
    </submittedName>
</protein>
<reference evidence="1 2" key="1">
    <citation type="journal article" date="2021" name="Commun. Biol.">
        <title>The genome of Shorea leprosula (Dipterocarpaceae) highlights the ecological relevance of drought in aseasonal tropical rainforests.</title>
        <authorList>
            <person name="Ng K.K.S."/>
            <person name="Kobayashi M.J."/>
            <person name="Fawcett J.A."/>
            <person name="Hatakeyama M."/>
            <person name="Paape T."/>
            <person name="Ng C.H."/>
            <person name="Ang C.C."/>
            <person name="Tnah L.H."/>
            <person name="Lee C.T."/>
            <person name="Nishiyama T."/>
            <person name="Sese J."/>
            <person name="O'Brien M.J."/>
            <person name="Copetti D."/>
            <person name="Mohd Noor M.I."/>
            <person name="Ong R.C."/>
            <person name="Putra M."/>
            <person name="Sireger I.Z."/>
            <person name="Indrioko S."/>
            <person name="Kosugi Y."/>
            <person name="Izuno A."/>
            <person name="Isagi Y."/>
            <person name="Lee S.L."/>
            <person name="Shimizu K.K."/>
        </authorList>
    </citation>
    <scope>NUCLEOTIDE SEQUENCE [LARGE SCALE GENOMIC DNA]</scope>
    <source>
        <strain evidence="1">214</strain>
    </source>
</reference>
<dbReference type="AlphaFoldDB" id="A0AAV5KT63"/>
<dbReference type="EMBL" id="BPVZ01000077">
    <property type="protein sequence ID" value="GKV27734.1"/>
    <property type="molecule type" value="Genomic_DNA"/>
</dbReference>
<proteinExistence type="predicted"/>
<name>A0AAV5KT63_9ROSI</name>
<gene>
    <name evidence="1" type="ORF">SLEP1_g36871</name>
</gene>
<sequence length="46" mass="4885">MQSCNCHRSGTSRTVLILGLGQIPHCNEGVGEEGKLGGRCYAKIIP</sequence>
<accession>A0AAV5KT63</accession>
<organism evidence="1 2">
    <name type="scientific">Rubroshorea leprosula</name>
    <dbReference type="NCBI Taxonomy" id="152421"/>
    <lineage>
        <taxon>Eukaryota</taxon>
        <taxon>Viridiplantae</taxon>
        <taxon>Streptophyta</taxon>
        <taxon>Embryophyta</taxon>
        <taxon>Tracheophyta</taxon>
        <taxon>Spermatophyta</taxon>
        <taxon>Magnoliopsida</taxon>
        <taxon>eudicotyledons</taxon>
        <taxon>Gunneridae</taxon>
        <taxon>Pentapetalae</taxon>
        <taxon>rosids</taxon>
        <taxon>malvids</taxon>
        <taxon>Malvales</taxon>
        <taxon>Dipterocarpaceae</taxon>
        <taxon>Rubroshorea</taxon>
    </lineage>
</organism>